<proteinExistence type="predicted"/>
<feature type="transmembrane region" description="Helical" evidence="1">
    <location>
        <begin position="51"/>
        <end position="73"/>
    </location>
</feature>
<dbReference type="RefSeq" id="WP_041061196.1">
    <property type="nucleotide sequence ID" value="NZ_JXAL01000006.1"/>
</dbReference>
<dbReference type="Pfam" id="PF06612">
    <property type="entry name" value="DUF1146"/>
    <property type="match status" value="1"/>
</dbReference>
<name>A0ABR5A6L3_9BACL</name>
<feature type="transmembrane region" description="Helical" evidence="1">
    <location>
        <begin position="6"/>
        <end position="31"/>
    </location>
</feature>
<keyword evidence="3" id="KW-1185">Reference proteome</keyword>
<dbReference type="Proteomes" id="UP000054526">
    <property type="component" value="Unassembled WGS sequence"/>
</dbReference>
<evidence type="ECO:0000256" key="1">
    <source>
        <dbReference type="SAM" id="Phobius"/>
    </source>
</evidence>
<dbReference type="InterPro" id="IPR009526">
    <property type="entry name" value="DUF1146"/>
</dbReference>
<gene>
    <name evidence="2" type="ORF">SD71_06530</name>
</gene>
<reference evidence="2 3" key="1">
    <citation type="submission" date="2014-12" db="EMBL/GenBank/DDBJ databases">
        <title>Draft genome sequence of Cohnella kolymensis strain B-2846.</title>
        <authorList>
            <person name="Karlyshev A.V."/>
            <person name="Kudryashova E.B."/>
        </authorList>
    </citation>
    <scope>NUCLEOTIDE SEQUENCE [LARGE SCALE GENOMIC DNA]</scope>
    <source>
        <strain evidence="2 3">VKM B-2846</strain>
    </source>
</reference>
<dbReference type="EMBL" id="JXAL01000006">
    <property type="protein sequence ID" value="KIL36658.1"/>
    <property type="molecule type" value="Genomic_DNA"/>
</dbReference>
<keyword evidence="1" id="KW-1133">Transmembrane helix</keyword>
<keyword evidence="1" id="KW-0812">Transmembrane</keyword>
<organism evidence="2 3">
    <name type="scientific">Cohnella kolymensis</name>
    <dbReference type="NCBI Taxonomy" id="1590652"/>
    <lineage>
        <taxon>Bacteria</taxon>
        <taxon>Bacillati</taxon>
        <taxon>Bacillota</taxon>
        <taxon>Bacilli</taxon>
        <taxon>Bacillales</taxon>
        <taxon>Paenibacillaceae</taxon>
        <taxon>Cohnella</taxon>
    </lineage>
</organism>
<comment type="caution">
    <text evidence="2">The sequence shown here is derived from an EMBL/GenBank/DDBJ whole genome shotgun (WGS) entry which is preliminary data.</text>
</comment>
<evidence type="ECO:0000313" key="2">
    <source>
        <dbReference type="EMBL" id="KIL36658.1"/>
    </source>
</evidence>
<accession>A0ABR5A6L3</accession>
<sequence length="84" mass="9483">MDGSVLALAGWEGLLAIIVTLGCIAFSWVILQELNFDKLVRNPRSARARLLQLLTAIALGHLVARFVLDYWTWTRAINWLFRSG</sequence>
<protein>
    <submittedName>
        <fullName evidence="2">Membrane protein</fullName>
    </submittedName>
</protein>
<evidence type="ECO:0000313" key="3">
    <source>
        <dbReference type="Proteomes" id="UP000054526"/>
    </source>
</evidence>
<dbReference type="NCBIfam" id="TIGR02327">
    <property type="entry name" value="int_mem_ywzB"/>
    <property type="match status" value="1"/>
</dbReference>
<keyword evidence="1" id="KW-0472">Membrane</keyword>